<dbReference type="Proteomes" id="UP000006729">
    <property type="component" value="Chromosome 16"/>
</dbReference>
<gene>
    <name evidence="1" type="ORF">POPTR_016G031232v4</name>
</gene>
<sequence>MEHLSLNPSLQNEIENENLGLPEKDAGSQGLRRKGLSRREFHGRLLHFLEMKWKFISVDILKVGRGIS</sequence>
<comment type="caution">
    <text evidence="1">The sequence shown here is derived from an EMBL/GenBank/DDBJ whole genome shotgun (WGS) entry which is preliminary data.</text>
</comment>
<keyword evidence="2" id="KW-1185">Reference proteome</keyword>
<proteinExistence type="predicted"/>
<protein>
    <submittedName>
        <fullName evidence="1">Uncharacterized protein</fullName>
    </submittedName>
</protein>
<accession>A0ACC0RT26</accession>
<organism evidence="1 2">
    <name type="scientific">Populus trichocarpa</name>
    <name type="common">Western balsam poplar</name>
    <name type="synonym">Populus balsamifera subsp. trichocarpa</name>
    <dbReference type="NCBI Taxonomy" id="3694"/>
    <lineage>
        <taxon>Eukaryota</taxon>
        <taxon>Viridiplantae</taxon>
        <taxon>Streptophyta</taxon>
        <taxon>Embryophyta</taxon>
        <taxon>Tracheophyta</taxon>
        <taxon>Spermatophyta</taxon>
        <taxon>Magnoliopsida</taxon>
        <taxon>eudicotyledons</taxon>
        <taxon>Gunneridae</taxon>
        <taxon>Pentapetalae</taxon>
        <taxon>rosids</taxon>
        <taxon>fabids</taxon>
        <taxon>Malpighiales</taxon>
        <taxon>Salicaceae</taxon>
        <taxon>Saliceae</taxon>
        <taxon>Populus</taxon>
    </lineage>
</organism>
<reference evidence="1 2" key="1">
    <citation type="journal article" date="2006" name="Science">
        <title>The genome of black cottonwood, Populus trichocarpa (Torr. &amp; Gray).</title>
        <authorList>
            <person name="Tuskan G.A."/>
            <person name="Difazio S."/>
            <person name="Jansson S."/>
            <person name="Bohlmann J."/>
            <person name="Grigoriev I."/>
            <person name="Hellsten U."/>
            <person name="Putnam N."/>
            <person name="Ralph S."/>
            <person name="Rombauts S."/>
            <person name="Salamov A."/>
            <person name="Schein J."/>
            <person name="Sterck L."/>
            <person name="Aerts A."/>
            <person name="Bhalerao R.R."/>
            <person name="Bhalerao R.P."/>
            <person name="Blaudez D."/>
            <person name="Boerjan W."/>
            <person name="Brun A."/>
            <person name="Brunner A."/>
            <person name="Busov V."/>
            <person name="Campbell M."/>
            <person name="Carlson J."/>
            <person name="Chalot M."/>
            <person name="Chapman J."/>
            <person name="Chen G.L."/>
            <person name="Cooper D."/>
            <person name="Coutinho P.M."/>
            <person name="Couturier J."/>
            <person name="Covert S."/>
            <person name="Cronk Q."/>
            <person name="Cunningham R."/>
            <person name="Davis J."/>
            <person name="Degroeve S."/>
            <person name="Dejardin A."/>
            <person name="Depamphilis C."/>
            <person name="Detter J."/>
            <person name="Dirks B."/>
            <person name="Dubchak I."/>
            <person name="Duplessis S."/>
            <person name="Ehlting J."/>
            <person name="Ellis B."/>
            <person name="Gendler K."/>
            <person name="Goodstein D."/>
            <person name="Gribskov M."/>
            <person name="Grimwood J."/>
            <person name="Groover A."/>
            <person name="Gunter L."/>
            <person name="Hamberger B."/>
            <person name="Heinze B."/>
            <person name="Helariutta Y."/>
            <person name="Henrissat B."/>
            <person name="Holligan D."/>
            <person name="Holt R."/>
            <person name="Huang W."/>
            <person name="Islam-Faridi N."/>
            <person name="Jones S."/>
            <person name="Jones-Rhoades M."/>
            <person name="Jorgensen R."/>
            <person name="Joshi C."/>
            <person name="Kangasjarvi J."/>
            <person name="Karlsson J."/>
            <person name="Kelleher C."/>
            <person name="Kirkpatrick R."/>
            <person name="Kirst M."/>
            <person name="Kohler A."/>
            <person name="Kalluri U."/>
            <person name="Larimer F."/>
            <person name="Leebens-Mack J."/>
            <person name="Leple J.C."/>
            <person name="Locascio P."/>
            <person name="Lou Y."/>
            <person name="Lucas S."/>
            <person name="Martin F."/>
            <person name="Montanini B."/>
            <person name="Napoli C."/>
            <person name="Nelson D.R."/>
            <person name="Nelson C."/>
            <person name="Nieminen K."/>
            <person name="Nilsson O."/>
            <person name="Pereda V."/>
            <person name="Peter G."/>
            <person name="Philippe R."/>
            <person name="Pilate G."/>
            <person name="Poliakov A."/>
            <person name="Razumovskaya J."/>
            <person name="Richardson P."/>
            <person name="Rinaldi C."/>
            <person name="Ritland K."/>
            <person name="Rouze P."/>
            <person name="Ryaboy D."/>
            <person name="Schmutz J."/>
            <person name="Schrader J."/>
            <person name="Segerman B."/>
            <person name="Shin H."/>
            <person name="Siddiqui A."/>
            <person name="Sterky F."/>
            <person name="Terry A."/>
            <person name="Tsai C.J."/>
            <person name="Uberbacher E."/>
            <person name="Unneberg P."/>
            <person name="Vahala J."/>
            <person name="Wall K."/>
            <person name="Wessler S."/>
            <person name="Yang G."/>
            <person name="Yin T."/>
            <person name="Douglas C."/>
            <person name="Marra M."/>
            <person name="Sandberg G."/>
            <person name="Van de Peer Y."/>
            <person name="Rokhsar D."/>
        </authorList>
    </citation>
    <scope>NUCLEOTIDE SEQUENCE [LARGE SCALE GENOMIC DNA]</scope>
    <source>
        <strain evidence="2">cv. Nisqually</strain>
    </source>
</reference>
<dbReference type="EMBL" id="CM009305">
    <property type="protein sequence ID" value="KAI9380084.1"/>
    <property type="molecule type" value="Genomic_DNA"/>
</dbReference>
<name>A0ACC0RT26_POPTR</name>
<evidence type="ECO:0000313" key="2">
    <source>
        <dbReference type="Proteomes" id="UP000006729"/>
    </source>
</evidence>
<evidence type="ECO:0000313" key="1">
    <source>
        <dbReference type="EMBL" id="KAI9380084.1"/>
    </source>
</evidence>